<protein>
    <submittedName>
        <fullName evidence="2">Uncharacterized protein</fullName>
    </submittedName>
</protein>
<dbReference type="InterPro" id="IPR004316">
    <property type="entry name" value="SWEET_rpt"/>
</dbReference>
<dbReference type="OMA" id="LEIFSIW"/>
<dbReference type="GO" id="GO:0016020">
    <property type="term" value="C:membrane"/>
    <property type="evidence" value="ECO:0007669"/>
    <property type="project" value="InterPro"/>
</dbReference>
<keyword evidence="3" id="KW-1185">Reference proteome</keyword>
<gene>
    <name evidence="2" type="ORF">CAEBREN_14448</name>
</gene>
<dbReference type="EMBL" id="GL379944">
    <property type="protein sequence ID" value="EGT37277.1"/>
    <property type="molecule type" value="Genomic_DNA"/>
</dbReference>
<dbReference type="Pfam" id="PF03083">
    <property type="entry name" value="MtN3_slv"/>
    <property type="match status" value="1"/>
</dbReference>
<proteinExistence type="predicted"/>
<dbReference type="Gene3D" id="1.20.1280.290">
    <property type="match status" value="1"/>
</dbReference>
<dbReference type="eggNOG" id="KOG1623">
    <property type="taxonomic scope" value="Eukaryota"/>
</dbReference>
<feature type="transmembrane region" description="Helical" evidence="1">
    <location>
        <begin position="63"/>
        <end position="85"/>
    </location>
</feature>
<accession>G0NTN0</accession>
<dbReference type="HOGENOM" id="CLU_048643_3_2_1"/>
<feature type="transmembrane region" description="Helical" evidence="1">
    <location>
        <begin position="92"/>
        <end position="110"/>
    </location>
</feature>
<feature type="transmembrane region" description="Helical" evidence="1">
    <location>
        <begin position="141"/>
        <end position="161"/>
    </location>
</feature>
<dbReference type="InParanoid" id="G0NTN0"/>
<evidence type="ECO:0000313" key="3">
    <source>
        <dbReference type="Proteomes" id="UP000008068"/>
    </source>
</evidence>
<organism evidence="3">
    <name type="scientific">Caenorhabditis brenneri</name>
    <name type="common">Nematode worm</name>
    <dbReference type="NCBI Taxonomy" id="135651"/>
    <lineage>
        <taxon>Eukaryota</taxon>
        <taxon>Metazoa</taxon>
        <taxon>Ecdysozoa</taxon>
        <taxon>Nematoda</taxon>
        <taxon>Chromadorea</taxon>
        <taxon>Rhabditida</taxon>
        <taxon>Rhabditina</taxon>
        <taxon>Rhabditomorpha</taxon>
        <taxon>Rhabditoidea</taxon>
        <taxon>Rhabditidae</taxon>
        <taxon>Peloderinae</taxon>
        <taxon>Caenorhabditis</taxon>
    </lineage>
</organism>
<evidence type="ECO:0000313" key="2">
    <source>
        <dbReference type="EMBL" id="EGT37277.1"/>
    </source>
</evidence>
<name>G0NTN0_CAEBE</name>
<reference evidence="3" key="1">
    <citation type="submission" date="2011-07" db="EMBL/GenBank/DDBJ databases">
        <authorList>
            <consortium name="Caenorhabditis brenneri Sequencing and Analysis Consortium"/>
            <person name="Wilson R.K."/>
        </authorList>
    </citation>
    <scope>NUCLEOTIDE SEQUENCE [LARGE SCALE GENOMIC DNA]</scope>
    <source>
        <strain evidence="3">PB2801</strain>
    </source>
</reference>
<feature type="transmembrane region" description="Helical" evidence="1">
    <location>
        <begin position="6"/>
        <end position="25"/>
    </location>
</feature>
<feature type="transmembrane region" description="Helical" evidence="1">
    <location>
        <begin position="37"/>
        <end position="57"/>
    </location>
</feature>
<keyword evidence="1" id="KW-0812">Transmembrane</keyword>
<dbReference type="OrthoDB" id="409725at2759"/>
<keyword evidence="1" id="KW-1133">Transmembrane helix</keyword>
<dbReference type="STRING" id="135651.G0NTN0"/>
<evidence type="ECO:0000256" key="1">
    <source>
        <dbReference type="SAM" id="Phobius"/>
    </source>
</evidence>
<sequence length="189" mass="21308">MLLEIFSIWLTLLTIGFTAMPTLMVLDWKKRGTADGFSSVTLVLPMMVQTFWLRYASMTDNQIFVIINVISLSFYSFYVSAFAYYQPKRQNLIGQILAVVTVTKLVFVYVDTFDEGSINEAMGTMAAGAQIFNLFGGVYEIISNMAALLVNVVTLSLYFFYPPLTWTVPIFNIPPQQKTGENGIDKKKD</sequence>
<keyword evidence="1" id="KW-0472">Membrane</keyword>
<dbReference type="AlphaFoldDB" id="G0NTN0"/>
<dbReference type="Proteomes" id="UP000008068">
    <property type="component" value="Unassembled WGS sequence"/>
</dbReference>